<comment type="similarity">
    <text evidence="8">Belongs to the glutamate 5-kinase family.</text>
</comment>
<comment type="pathway">
    <text evidence="8">Amino-acid biosynthesis; L-proline biosynthesis; L-glutamate 5-semialdehyde from L-glutamate: step 1/2.</text>
</comment>
<dbReference type="InterPro" id="IPR036974">
    <property type="entry name" value="PUA_sf"/>
</dbReference>
<organism evidence="10 11">
    <name type="scientific">Sandaracinus amylolyticus</name>
    <dbReference type="NCBI Taxonomy" id="927083"/>
    <lineage>
        <taxon>Bacteria</taxon>
        <taxon>Pseudomonadati</taxon>
        <taxon>Myxococcota</taxon>
        <taxon>Polyangia</taxon>
        <taxon>Polyangiales</taxon>
        <taxon>Sandaracinaceae</taxon>
        <taxon>Sandaracinus</taxon>
    </lineage>
</organism>
<feature type="binding site" evidence="8">
    <location>
        <position position="139"/>
    </location>
    <ligand>
        <name>substrate</name>
    </ligand>
</feature>
<dbReference type="CDD" id="cd04242">
    <property type="entry name" value="AAK_G5K_ProB"/>
    <property type="match status" value="1"/>
</dbReference>
<dbReference type="Proteomes" id="UP000034883">
    <property type="component" value="Chromosome"/>
</dbReference>
<dbReference type="RefSeq" id="WP_053233963.1">
    <property type="nucleotide sequence ID" value="NZ_CP011125.1"/>
</dbReference>
<keyword evidence="3 8" id="KW-0641">Proline biosynthesis</keyword>
<keyword evidence="1 8" id="KW-0963">Cytoplasm</keyword>
<comment type="subcellular location">
    <subcellularLocation>
        <location evidence="8">Cytoplasm</location>
    </subcellularLocation>
</comment>
<dbReference type="FunFam" id="3.40.1160.10:FF:000018">
    <property type="entry name" value="Glutamate 5-kinase"/>
    <property type="match status" value="1"/>
</dbReference>
<dbReference type="SUPFAM" id="SSF88697">
    <property type="entry name" value="PUA domain-like"/>
    <property type="match status" value="1"/>
</dbReference>
<keyword evidence="6 8" id="KW-0418">Kinase</keyword>
<comment type="function">
    <text evidence="8">Catalyzes the transfer of a phosphate group to glutamate to form L-glutamate 5-phosphate.</text>
</comment>
<evidence type="ECO:0000256" key="2">
    <source>
        <dbReference type="ARBA" id="ARBA00022605"/>
    </source>
</evidence>
<dbReference type="SMART" id="SM00359">
    <property type="entry name" value="PUA"/>
    <property type="match status" value="1"/>
</dbReference>
<dbReference type="EMBL" id="CP011125">
    <property type="protein sequence ID" value="AKF06789.1"/>
    <property type="molecule type" value="Genomic_DNA"/>
</dbReference>
<dbReference type="PROSITE" id="PS50890">
    <property type="entry name" value="PUA"/>
    <property type="match status" value="1"/>
</dbReference>
<protein>
    <recommendedName>
        <fullName evidence="8">Glutamate 5-kinase</fullName>
        <ecNumber evidence="8">2.7.2.11</ecNumber>
    </recommendedName>
    <alternativeName>
        <fullName evidence="8">Gamma-glutamyl kinase</fullName>
        <shortName evidence="8">GK</shortName>
    </alternativeName>
</protein>
<dbReference type="AlphaFoldDB" id="A0A0F6SFE2"/>
<dbReference type="InterPro" id="IPR005715">
    <property type="entry name" value="Glu_5kinase/COase_Synthase"/>
</dbReference>
<feature type="binding site" evidence="8">
    <location>
        <begin position="206"/>
        <end position="212"/>
    </location>
    <ligand>
        <name>ATP</name>
        <dbReference type="ChEBI" id="CHEBI:30616"/>
    </ligand>
</feature>
<evidence type="ECO:0000313" key="10">
    <source>
        <dbReference type="EMBL" id="AKF06789.1"/>
    </source>
</evidence>
<evidence type="ECO:0000256" key="6">
    <source>
        <dbReference type="ARBA" id="ARBA00022777"/>
    </source>
</evidence>
<evidence type="ECO:0000256" key="3">
    <source>
        <dbReference type="ARBA" id="ARBA00022650"/>
    </source>
</evidence>
<dbReference type="SUPFAM" id="SSF53633">
    <property type="entry name" value="Carbamate kinase-like"/>
    <property type="match status" value="1"/>
</dbReference>
<dbReference type="NCBIfam" id="TIGR01027">
    <property type="entry name" value="proB"/>
    <property type="match status" value="1"/>
</dbReference>
<dbReference type="CDD" id="cd21157">
    <property type="entry name" value="PUA_G5K"/>
    <property type="match status" value="1"/>
</dbReference>
<dbReference type="PANTHER" id="PTHR43654">
    <property type="entry name" value="GLUTAMATE 5-KINASE"/>
    <property type="match status" value="1"/>
</dbReference>
<keyword evidence="7 8" id="KW-0067">ATP-binding</keyword>
<keyword evidence="2 8" id="KW-0028">Amino-acid biosynthesis</keyword>
<dbReference type="InterPro" id="IPR036393">
    <property type="entry name" value="AceGlu_kinase-like_sf"/>
</dbReference>
<feature type="binding site" evidence="8">
    <location>
        <begin position="171"/>
        <end position="172"/>
    </location>
    <ligand>
        <name>ATP</name>
        <dbReference type="ChEBI" id="CHEBI:30616"/>
    </ligand>
</feature>
<keyword evidence="11" id="KW-1185">Reference proteome</keyword>
<feature type="binding site" evidence="8">
    <location>
        <position position="52"/>
    </location>
    <ligand>
        <name>substrate</name>
    </ligand>
</feature>
<evidence type="ECO:0000256" key="7">
    <source>
        <dbReference type="ARBA" id="ARBA00022840"/>
    </source>
</evidence>
<dbReference type="KEGG" id="samy:DB32_003938"/>
<dbReference type="InterPro" id="IPR015947">
    <property type="entry name" value="PUA-like_sf"/>
</dbReference>
<dbReference type="GO" id="GO:0055129">
    <property type="term" value="P:L-proline biosynthetic process"/>
    <property type="evidence" value="ECO:0007669"/>
    <property type="project" value="UniProtKB-UniRule"/>
</dbReference>
<dbReference type="PANTHER" id="PTHR43654:SF1">
    <property type="entry name" value="ISOPENTENYL PHOSPHATE KINASE"/>
    <property type="match status" value="1"/>
</dbReference>
<dbReference type="Gene3D" id="3.40.1160.10">
    <property type="entry name" value="Acetylglutamate kinase-like"/>
    <property type="match status" value="1"/>
</dbReference>
<reference evidence="10 11" key="1">
    <citation type="submission" date="2015-03" db="EMBL/GenBank/DDBJ databases">
        <title>Genome assembly of Sandaracinus amylolyticus DSM 53668.</title>
        <authorList>
            <person name="Sharma G."/>
            <person name="Subramanian S."/>
        </authorList>
    </citation>
    <scope>NUCLEOTIDE SEQUENCE [LARGE SCALE GENOMIC DNA]</scope>
    <source>
        <strain evidence="10 11">DSM 53668</strain>
    </source>
</reference>
<keyword evidence="4 8" id="KW-0808">Transferase</keyword>
<dbReference type="PROSITE" id="PS00902">
    <property type="entry name" value="GLUTAMATE_5_KINASE"/>
    <property type="match status" value="1"/>
</dbReference>
<feature type="binding site" evidence="8">
    <location>
        <position position="151"/>
    </location>
    <ligand>
        <name>substrate</name>
    </ligand>
</feature>
<proteinExistence type="inferred from homology"/>
<dbReference type="InterPro" id="IPR002478">
    <property type="entry name" value="PUA"/>
</dbReference>
<dbReference type="InterPro" id="IPR001057">
    <property type="entry name" value="Glu/AcGlu_kinase"/>
</dbReference>
<dbReference type="Gene3D" id="2.30.130.10">
    <property type="entry name" value="PUA domain"/>
    <property type="match status" value="1"/>
</dbReference>
<dbReference type="Pfam" id="PF00696">
    <property type="entry name" value="AA_kinase"/>
    <property type="match status" value="1"/>
</dbReference>
<feature type="domain" description="PUA" evidence="9">
    <location>
        <begin position="272"/>
        <end position="355"/>
    </location>
</feature>
<dbReference type="GO" id="GO:0003723">
    <property type="term" value="F:RNA binding"/>
    <property type="evidence" value="ECO:0007669"/>
    <property type="project" value="InterPro"/>
</dbReference>
<keyword evidence="5 8" id="KW-0547">Nucleotide-binding</keyword>
<dbReference type="HAMAP" id="MF_00456">
    <property type="entry name" value="ProB"/>
    <property type="match status" value="1"/>
</dbReference>
<dbReference type="InterPro" id="IPR041739">
    <property type="entry name" value="G5K_ProB"/>
</dbReference>
<dbReference type="OrthoDB" id="9804434at2"/>
<dbReference type="EC" id="2.7.2.11" evidence="8"/>
<gene>
    <name evidence="8" type="primary">proB</name>
    <name evidence="10" type="ORF">DB32_003938</name>
</gene>
<dbReference type="STRING" id="927083.DB32_003938"/>
<comment type="catalytic activity">
    <reaction evidence="8">
        <text>L-glutamate + ATP = L-glutamyl 5-phosphate + ADP</text>
        <dbReference type="Rhea" id="RHEA:14877"/>
        <dbReference type="ChEBI" id="CHEBI:29985"/>
        <dbReference type="ChEBI" id="CHEBI:30616"/>
        <dbReference type="ChEBI" id="CHEBI:58274"/>
        <dbReference type="ChEBI" id="CHEBI:456216"/>
        <dbReference type="EC" id="2.7.2.11"/>
    </reaction>
</comment>
<sequence>MNERTAPDGRRVVVKVGSKSLVGDGSGPRFEALAKQIAALRAERRAVLVVSSGAIALGRSALGFDKRPTEIAQLQACAAVGQSRLMRAWEEAFAPYGVPVAQLLLTHADLADRERYLNARAALDALWELGAVPVINENDTVAVEEIKFGDNDQLAAMVATLAGADLLVLLSDVEGLLDREGKRVPLVSDVSEALALVGASSSDLGTGGMASKLEAARRAAKRGVPVVIADARDGRALERVVSGEDVGTLIAPLGAKLASRKHWIAFTLRPRGTLLLDEGAAKAIRSGGRSLLPAGVIGVRGDFSPGDAVTLCDAAGAEIARGLARYGTRDVAKLAGANTRDIASILGFHGGDEIVHRDDLVVL</sequence>
<dbReference type="InterPro" id="IPR011529">
    <property type="entry name" value="Glu_5kinase"/>
</dbReference>
<dbReference type="GO" id="GO:0004349">
    <property type="term" value="F:glutamate 5-kinase activity"/>
    <property type="evidence" value="ECO:0007669"/>
    <property type="project" value="UniProtKB-UniRule"/>
</dbReference>
<dbReference type="InterPro" id="IPR019797">
    <property type="entry name" value="Glutamate_5-kinase_CS"/>
</dbReference>
<evidence type="ECO:0000256" key="5">
    <source>
        <dbReference type="ARBA" id="ARBA00022741"/>
    </source>
</evidence>
<dbReference type="GO" id="GO:0005829">
    <property type="term" value="C:cytosol"/>
    <property type="evidence" value="ECO:0007669"/>
    <property type="project" value="TreeGrafter"/>
</dbReference>
<dbReference type="PIRSF" id="PIRSF000729">
    <property type="entry name" value="GK"/>
    <property type="match status" value="1"/>
</dbReference>
<evidence type="ECO:0000313" key="11">
    <source>
        <dbReference type="Proteomes" id="UP000034883"/>
    </source>
</evidence>
<evidence type="ECO:0000259" key="9">
    <source>
        <dbReference type="SMART" id="SM00359"/>
    </source>
</evidence>
<accession>A0A0F6SFE2</accession>
<dbReference type="Pfam" id="PF01472">
    <property type="entry name" value="PUA"/>
    <property type="match status" value="1"/>
</dbReference>
<name>A0A0F6SFE2_9BACT</name>
<evidence type="ECO:0000256" key="8">
    <source>
        <dbReference type="HAMAP-Rule" id="MF_00456"/>
    </source>
</evidence>
<feature type="binding site" evidence="8">
    <location>
        <position position="15"/>
    </location>
    <ligand>
        <name>ATP</name>
        <dbReference type="ChEBI" id="CHEBI:30616"/>
    </ligand>
</feature>
<dbReference type="PRINTS" id="PR00474">
    <property type="entry name" value="GLU5KINASE"/>
</dbReference>
<evidence type="ECO:0000256" key="4">
    <source>
        <dbReference type="ARBA" id="ARBA00022679"/>
    </source>
</evidence>
<dbReference type="GO" id="GO:0005524">
    <property type="term" value="F:ATP binding"/>
    <property type="evidence" value="ECO:0007669"/>
    <property type="project" value="UniProtKB-KW"/>
</dbReference>
<dbReference type="InterPro" id="IPR001048">
    <property type="entry name" value="Asp/Glu/Uridylate_kinase"/>
</dbReference>
<evidence type="ECO:0000256" key="1">
    <source>
        <dbReference type="ARBA" id="ARBA00022490"/>
    </source>
</evidence>
<dbReference type="UniPathway" id="UPA00098">
    <property type="reaction ID" value="UER00359"/>
</dbReference>